<dbReference type="Proteomes" id="UP000094043">
    <property type="component" value="Chromosome 5"/>
</dbReference>
<dbReference type="RefSeq" id="XP_066070040.1">
    <property type="nucleotide sequence ID" value="XM_066213943.1"/>
</dbReference>
<feature type="transmembrane region" description="Helical" evidence="1">
    <location>
        <begin position="258"/>
        <end position="277"/>
    </location>
</feature>
<feature type="transmembrane region" description="Helical" evidence="1">
    <location>
        <begin position="52"/>
        <end position="74"/>
    </location>
</feature>
<feature type="transmembrane region" description="Helical" evidence="1">
    <location>
        <begin position="86"/>
        <end position="108"/>
    </location>
</feature>
<feature type="signal peptide" evidence="2">
    <location>
        <begin position="1"/>
        <end position="28"/>
    </location>
</feature>
<evidence type="ECO:0000256" key="1">
    <source>
        <dbReference type="SAM" id="Phobius"/>
    </source>
</evidence>
<dbReference type="AlphaFoldDB" id="A0AAJ8M2C4"/>
<organism evidence="3 4">
    <name type="scientific">Cryptococcus depauperatus CBS 7841</name>
    <dbReference type="NCBI Taxonomy" id="1295531"/>
    <lineage>
        <taxon>Eukaryota</taxon>
        <taxon>Fungi</taxon>
        <taxon>Dikarya</taxon>
        <taxon>Basidiomycota</taxon>
        <taxon>Agaricomycotina</taxon>
        <taxon>Tremellomycetes</taxon>
        <taxon>Tremellales</taxon>
        <taxon>Cryptococcaceae</taxon>
        <taxon>Cryptococcus</taxon>
    </lineage>
</organism>
<keyword evidence="1" id="KW-0812">Transmembrane</keyword>
<evidence type="ECO:0000256" key="2">
    <source>
        <dbReference type="SAM" id="SignalP"/>
    </source>
</evidence>
<feature type="transmembrane region" description="Helical" evidence="1">
    <location>
        <begin position="289"/>
        <end position="310"/>
    </location>
</feature>
<reference evidence="3" key="3">
    <citation type="submission" date="2024-01" db="EMBL/GenBank/DDBJ databases">
        <authorList>
            <person name="Coelho M.A."/>
            <person name="David-Palma M."/>
            <person name="Shea T."/>
            <person name="Sun S."/>
            <person name="Cuomo C.A."/>
            <person name="Heitman J."/>
        </authorList>
    </citation>
    <scope>NUCLEOTIDE SEQUENCE</scope>
    <source>
        <strain evidence="3">CBS 7841</strain>
    </source>
</reference>
<keyword evidence="1" id="KW-1133">Transmembrane helix</keyword>
<sequence length="481" mass="51487">MPSSLLSTSQARWGLGLLLAVLSGVAIASSAPNAVGGSEMYSGQPGDIRGLIVMMGSVGLLGAAIFRIIGILVPKCWRPHVDRLEFMLVAMLWIGWTSATMAFSAFTLQQGVCSPNMPEFLLPTCPLLTFDLTLLHLLSTVSLALLLVILSAALSPAYYSSLSEATESVKDGHDGLVIWDMALASVPSSPTWHVLSLEAESSNAPTTSRSYGTLSPSTPIHFAKSQDPLRGSLSGNISTTTEIQDVSKRRDKFAEGRLWTYLPMSICSAGVICANTVSLKVGQLSVSGVFMLVVSVLSLIFSLTCLAMHFKTSYQRFNEEGSASSTRQIRALEVGLAGALLLLWPLAAVLYTLFPSTPFLPCSNPSASAIPSPREDADIGVLTVLCWSSRIVITLAWATNWLVLGRIMGLVFPMPEVATLKPIMDVDTNALGRSMEAQSLLKKNRGKYGQMEGKKPHLGWERIVAGEAFELGSTDENGGCL</sequence>
<protein>
    <recommendedName>
        <fullName evidence="5">G-protein coupled receptors family 1 profile domain-containing protein</fullName>
    </recommendedName>
</protein>
<evidence type="ECO:0000313" key="3">
    <source>
        <dbReference type="EMBL" id="WVN89340.1"/>
    </source>
</evidence>
<dbReference type="GeneID" id="91088773"/>
<reference evidence="3" key="1">
    <citation type="submission" date="2016-06" db="EMBL/GenBank/DDBJ databases">
        <authorList>
            <person name="Cuomo C."/>
            <person name="Litvintseva A."/>
            <person name="Heitman J."/>
            <person name="Chen Y."/>
            <person name="Sun S."/>
            <person name="Springer D."/>
            <person name="Dromer F."/>
            <person name="Young S."/>
            <person name="Zeng Q."/>
            <person name="Chapman S."/>
            <person name="Gujja S."/>
            <person name="Saif S."/>
            <person name="Birren B."/>
        </authorList>
    </citation>
    <scope>NUCLEOTIDE SEQUENCE</scope>
    <source>
        <strain evidence="3">CBS 7841</strain>
    </source>
</reference>
<keyword evidence="2" id="KW-0732">Signal</keyword>
<feature type="transmembrane region" description="Helical" evidence="1">
    <location>
        <begin position="331"/>
        <end position="354"/>
    </location>
</feature>
<feature type="transmembrane region" description="Helical" evidence="1">
    <location>
        <begin position="128"/>
        <end position="154"/>
    </location>
</feature>
<evidence type="ECO:0008006" key="5">
    <source>
        <dbReference type="Google" id="ProtNLM"/>
    </source>
</evidence>
<reference evidence="3" key="2">
    <citation type="journal article" date="2022" name="Elife">
        <title>Obligate sexual reproduction of a homothallic fungus closely related to the Cryptococcus pathogenic species complex.</title>
        <authorList>
            <person name="Passer A.R."/>
            <person name="Clancey S.A."/>
            <person name="Shea T."/>
            <person name="David-Palma M."/>
            <person name="Averette A.F."/>
            <person name="Boekhout T."/>
            <person name="Porcel B.M."/>
            <person name="Nowrousian M."/>
            <person name="Cuomo C.A."/>
            <person name="Sun S."/>
            <person name="Heitman J."/>
            <person name="Coelho M.A."/>
        </authorList>
    </citation>
    <scope>NUCLEOTIDE SEQUENCE</scope>
    <source>
        <strain evidence="3">CBS 7841</strain>
    </source>
</reference>
<feature type="chain" id="PRO_5042607133" description="G-protein coupled receptors family 1 profile domain-containing protein" evidence="2">
    <location>
        <begin position="29"/>
        <end position="481"/>
    </location>
</feature>
<dbReference type="EMBL" id="CP143788">
    <property type="protein sequence ID" value="WVN89340.1"/>
    <property type="molecule type" value="Genomic_DNA"/>
</dbReference>
<dbReference type="KEGG" id="cdep:91088773"/>
<keyword evidence="4" id="KW-1185">Reference proteome</keyword>
<proteinExistence type="predicted"/>
<name>A0AAJ8M2C4_9TREE</name>
<gene>
    <name evidence="3" type="ORF">L203_104563</name>
</gene>
<accession>A0AAJ8M2C4</accession>
<evidence type="ECO:0000313" key="4">
    <source>
        <dbReference type="Proteomes" id="UP000094043"/>
    </source>
</evidence>
<keyword evidence="1" id="KW-0472">Membrane</keyword>